<dbReference type="EMBL" id="ML119051">
    <property type="protein sequence ID" value="ROT42125.1"/>
    <property type="molecule type" value="Genomic_DNA"/>
</dbReference>
<gene>
    <name evidence="1" type="ORF">SODALDRAFT_354249</name>
</gene>
<keyword evidence="2" id="KW-1185">Reference proteome</keyword>
<dbReference type="GeneID" id="39582184"/>
<organism evidence="1 2">
    <name type="scientific">Sodiomyces alkalinus (strain CBS 110278 / VKM F-3762 / F11)</name>
    <name type="common">Alkaliphilic filamentous fungus</name>
    <dbReference type="NCBI Taxonomy" id="1314773"/>
    <lineage>
        <taxon>Eukaryota</taxon>
        <taxon>Fungi</taxon>
        <taxon>Dikarya</taxon>
        <taxon>Ascomycota</taxon>
        <taxon>Pezizomycotina</taxon>
        <taxon>Sordariomycetes</taxon>
        <taxon>Hypocreomycetidae</taxon>
        <taxon>Glomerellales</taxon>
        <taxon>Plectosphaerellaceae</taxon>
        <taxon>Sodiomyces</taxon>
    </lineage>
</organism>
<accession>A0A3N2Q676</accession>
<evidence type="ECO:0000313" key="2">
    <source>
        <dbReference type="Proteomes" id="UP000272025"/>
    </source>
</evidence>
<reference evidence="1 2" key="1">
    <citation type="journal article" date="2018" name="Mol. Ecol.">
        <title>The obligate alkalophilic soda-lake fungus Sodiomyces alkalinus has shifted to a protein diet.</title>
        <authorList>
            <person name="Grum-Grzhimaylo A.A."/>
            <person name="Falkoski D.L."/>
            <person name="van den Heuvel J."/>
            <person name="Valero-Jimenez C.A."/>
            <person name="Min B."/>
            <person name="Choi I.G."/>
            <person name="Lipzen A."/>
            <person name="Daum C.G."/>
            <person name="Aanen D.K."/>
            <person name="Tsang A."/>
            <person name="Henrissat B."/>
            <person name="Bilanenko E.N."/>
            <person name="de Vries R.P."/>
            <person name="van Kan J.A.L."/>
            <person name="Grigoriev I.V."/>
            <person name="Debets A.J.M."/>
        </authorList>
    </citation>
    <scope>NUCLEOTIDE SEQUENCE [LARGE SCALE GENOMIC DNA]</scope>
    <source>
        <strain evidence="1 2">F11</strain>
    </source>
</reference>
<dbReference type="AlphaFoldDB" id="A0A3N2Q676"/>
<proteinExistence type="predicted"/>
<name>A0A3N2Q676_SODAK</name>
<dbReference type="RefSeq" id="XP_028469931.1">
    <property type="nucleotide sequence ID" value="XM_028613706.1"/>
</dbReference>
<sequence length="109" mass="12576">MKSPAESVDMPLMGELQIYDSRLANLPFHICFVNGQRTTDNGQWTIDNEQWTMDSAVYHLPPEPTSQDTHISFGLDKLPIQMPQPGGRVHNNGYRYWDCIYARTKTFQD</sequence>
<dbReference type="Proteomes" id="UP000272025">
    <property type="component" value="Unassembled WGS sequence"/>
</dbReference>
<evidence type="ECO:0000313" key="1">
    <source>
        <dbReference type="EMBL" id="ROT42125.1"/>
    </source>
</evidence>
<protein>
    <submittedName>
        <fullName evidence="1">Uncharacterized protein</fullName>
    </submittedName>
</protein>